<reference evidence="3 4" key="1">
    <citation type="journal article" date="2020" name="bioRxiv">
        <title>Sequence and annotation of 42 cannabis genomes reveals extensive copy number variation in cannabinoid synthesis and pathogen resistance genes.</title>
        <authorList>
            <person name="Mckernan K.J."/>
            <person name="Helbert Y."/>
            <person name="Kane L.T."/>
            <person name="Ebling H."/>
            <person name="Zhang L."/>
            <person name="Liu B."/>
            <person name="Eaton Z."/>
            <person name="Mclaughlin S."/>
            <person name="Kingan S."/>
            <person name="Baybayan P."/>
            <person name="Concepcion G."/>
            <person name="Jordan M."/>
            <person name="Riva A."/>
            <person name="Barbazuk W."/>
            <person name="Harkins T."/>
        </authorList>
    </citation>
    <scope>NUCLEOTIDE SEQUENCE [LARGE SCALE GENOMIC DNA]</scope>
    <source>
        <strain evidence="4">cv. Jamaican Lion 4</strain>
        <tissue evidence="3">Leaf</tissue>
    </source>
</reference>
<accession>A0A7J6GLJ6</accession>
<feature type="domain" description="RNA polymerase Rpb2" evidence="2">
    <location>
        <begin position="142"/>
        <end position="167"/>
    </location>
</feature>
<dbReference type="SUPFAM" id="SSF64484">
    <property type="entry name" value="beta and beta-prime subunits of DNA dependent RNA-polymerase"/>
    <property type="match status" value="1"/>
</dbReference>
<evidence type="ECO:0000256" key="1">
    <source>
        <dbReference type="ARBA" id="ARBA00048552"/>
    </source>
</evidence>
<dbReference type="GO" id="GO:0006351">
    <property type="term" value="P:DNA-templated transcription"/>
    <property type="evidence" value="ECO:0007669"/>
    <property type="project" value="InterPro"/>
</dbReference>
<keyword evidence="4" id="KW-1185">Reference proteome</keyword>
<protein>
    <recommendedName>
        <fullName evidence="2">RNA polymerase Rpb2 domain-containing protein</fullName>
    </recommendedName>
</protein>
<proteinExistence type="predicted"/>
<comment type="catalytic activity">
    <reaction evidence="1">
        <text>RNA(n) + a ribonucleoside 5'-triphosphate = RNA(n+1) + diphosphate</text>
        <dbReference type="Rhea" id="RHEA:21248"/>
        <dbReference type="Rhea" id="RHEA-COMP:14527"/>
        <dbReference type="Rhea" id="RHEA-COMP:17342"/>
        <dbReference type="ChEBI" id="CHEBI:33019"/>
        <dbReference type="ChEBI" id="CHEBI:61557"/>
        <dbReference type="ChEBI" id="CHEBI:140395"/>
        <dbReference type="EC" id="2.7.7.6"/>
    </reaction>
</comment>
<evidence type="ECO:0000313" key="4">
    <source>
        <dbReference type="Proteomes" id="UP000583929"/>
    </source>
</evidence>
<dbReference type="Proteomes" id="UP000583929">
    <property type="component" value="Unassembled WGS sequence"/>
</dbReference>
<comment type="caution">
    <text evidence="3">The sequence shown here is derived from an EMBL/GenBank/DDBJ whole genome shotgun (WGS) entry which is preliminary data.</text>
</comment>
<evidence type="ECO:0000259" key="2">
    <source>
        <dbReference type="Pfam" id="PF04561"/>
    </source>
</evidence>
<organism evidence="3 4">
    <name type="scientific">Cannabis sativa</name>
    <name type="common">Hemp</name>
    <name type="synonym">Marijuana</name>
    <dbReference type="NCBI Taxonomy" id="3483"/>
    <lineage>
        <taxon>Eukaryota</taxon>
        <taxon>Viridiplantae</taxon>
        <taxon>Streptophyta</taxon>
        <taxon>Embryophyta</taxon>
        <taxon>Tracheophyta</taxon>
        <taxon>Spermatophyta</taxon>
        <taxon>Magnoliopsida</taxon>
        <taxon>eudicotyledons</taxon>
        <taxon>Gunneridae</taxon>
        <taxon>Pentapetalae</taxon>
        <taxon>rosids</taxon>
        <taxon>fabids</taxon>
        <taxon>Rosales</taxon>
        <taxon>Cannabaceae</taxon>
        <taxon>Cannabis</taxon>
    </lineage>
</organism>
<dbReference type="AlphaFoldDB" id="A0A7J6GLJ6"/>
<gene>
    <name evidence="3" type="ORF">G4B88_020107</name>
</gene>
<dbReference type="GO" id="GO:0003899">
    <property type="term" value="F:DNA-directed RNA polymerase activity"/>
    <property type="evidence" value="ECO:0007669"/>
    <property type="project" value="UniProtKB-EC"/>
</dbReference>
<name>A0A7J6GLJ6_CANSA</name>
<dbReference type="GO" id="GO:0003677">
    <property type="term" value="F:DNA binding"/>
    <property type="evidence" value="ECO:0007669"/>
    <property type="project" value="InterPro"/>
</dbReference>
<evidence type="ECO:0000313" key="3">
    <source>
        <dbReference type="EMBL" id="KAF4383785.1"/>
    </source>
</evidence>
<dbReference type="EMBL" id="JAATIQ010000096">
    <property type="protein sequence ID" value="KAF4383785.1"/>
    <property type="molecule type" value="Genomic_DNA"/>
</dbReference>
<dbReference type="Pfam" id="PF04561">
    <property type="entry name" value="RNA_pol_Rpb2_2"/>
    <property type="match status" value="1"/>
</dbReference>
<sequence length="252" mass="27158">MLGGACLLGVPEVVTVTCLFPFACVVPVEVKGLLLQLKLSSSHSVMPSEGLSSIGGYRNSLGCTTILSCFLLARRAAKGKLKGIGEEVMGLTKAEGFPSREGSDIERIFRVNTPPLVHGLTLMRRKGSGKSGDPVFSESLSADHLIGMKFGMGILDDMNHLKNKRIRSVADLLQDQFGLALVHLENMDEYALLKNQQTSLVGSIGVDSASAASCHTGVIQYVVPHVPPLLRSFPILNVKHHEQQDVEVRNSK</sequence>
<dbReference type="InterPro" id="IPR007642">
    <property type="entry name" value="RNA_pol_Rpb2_2"/>
</dbReference>